<dbReference type="GO" id="GO:0051537">
    <property type="term" value="F:2 iron, 2 sulfur cluster binding"/>
    <property type="evidence" value="ECO:0007669"/>
    <property type="project" value="InterPro"/>
</dbReference>
<dbReference type="Proteomes" id="UP000076871">
    <property type="component" value="Unassembled WGS sequence"/>
</dbReference>
<name>A0A165FNM6_9APHY</name>
<dbReference type="InterPro" id="IPR036148">
    <property type="entry name" value="MmgE/PrpD_sf"/>
</dbReference>
<dbReference type="OrthoDB" id="10055203at2759"/>
<dbReference type="RefSeq" id="XP_040766982.1">
    <property type="nucleotide sequence ID" value="XM_040908318.1"/>
</dbReference>
<dbReference type="InterPro" id="IPR005656">
    <property type="entry name" value="MmgE_PrpD"/>
</dbReference>
<dbReference type="InterPro" id="IPR045337">
    <property type="entry name" value="MmgE_PrpD_C"/>
</dbReference>
<dbReference type="NCBIfam" id="TIGR02330">
    <property type="entry name" value="prpD"/>
    <property type="match status" value="1"/>
</dbReference>
<protein>
    <submittedName>
        <fullName evidence="5">Putative 2-methylcitrate dehydratase</fullName>
    </submittedName>
</protein>
<dbReference type="GO" id="GO:0047547">
    <property type="term" value="F:2-methylcitrate dehydratase activity"/>
    <property type="evidence" value="ECO:0007669"/>
    <property type="project" value="InterPro"/>
</dbReference>
<evidence type="ECO:0000256" key="1">
    <source>
        <dbReference type="ARBA" id="ARBA00006174"/>
    </source>
</evidence>
<dbReference type="InterPro" id="IPR012705">
    <property type="entry name" value="2Me_IsoCit_deHydtase_PrpD"/>
</dbReference>
<dbReference type="GeneID" id="63825347"/>
<dbReference type="Pfam" id="PF03972">
    <property type="entry name" value="MmgE_PrpD_N"/>
    <property type="match status" value="1"/>
</dbReference>
<dbReference type="GO" id="GO:0019679">
    <property type="term" value="P:propionate metabolic process, methylcitrate cycle"/>
    <property type="evidence" value="ECO:0007669"/>
    <property type="project" value="InterPro"/>
</dbReference>
<accession>A0A165FNM6</accession>
<dbReference type="InterPro" id="IPR042183">
    <property type="entry name" value="MmgE/PrpD_sf_1"/>
</dbReference>
<dbReference type="PANTHER" id="PTHR16943">
    <property type="entry name" value="2-METHYLCITRATE DEHYDRATASE-RELATED"/>
    <property type="match status" value="1"/>
</dbReference>
<feature type="domain" description="MmgE/PrpD N-terminal" evidence="3">
    <location>
        <begin position="16"/>
        <end position="258"/>
    </location>
</feature>
<evidence type="ECO:0000256" key="2">
    <source>
        <dbReference type="ARBA" id="ARBA00023239"/>
    </source>
</evidence>
<dbReference type="PANTHER" id="PTHR16943:SF15">
    <property type="entry name" value="DEHYDRATASE (PRPD), PUTATIVE-RELATED"/>
    <property type="match status" value="1"/>
</dbReference>
<dbReference type="InterPro" id="IPR042188">
    <property type="entry name" value="MmgE/PrpD_sf_2"/>
</dbReference>
<dbReference type="STRING" id="1314785.A0A165FNM6"/>
<comment type="similarity">
    <text evidence="1">Belongs to the PrpD family.</text>
</comment>
<dbReference type="InterPro" id="IPR045336">
    <property type="entry name" value="MmgE_PrpD_N"/>
</dbReference>
<evidence type="ECO:0000259" key="4">
    <source>
        <dbReference type="Pfam" id="PF19305"/>
    </source>
</evidence>
<dbReference type="Pfam" id="PF19305">
    <property type="entry name" value="MmgE_PrpD_C"/>
    <property type="match status" value="1"/>
</dbReference>
<dbReference type="SUPFAM" id="SSF103378">
    <property type="entry name" value="2-methylcitrate dehydratase PrpD"/>
    <property type="match status" value="1"/>
</dbReference>
<organism evidence="5 6">
    <name type="scientific">Laetiporus sulphureus 93-53</name>
    <dbReference type="NCBI Taxonomy" id="1314785"/>
    <lineage>
        <taxon>Eukaryota</taxon>
        <taxon>Fungi</taxon>
        <taxon>Dikarya</taxon>
        <taxon>Basidiomycota</taxon>
        <taxon>Agaricomycotina</taxon>
        <taxon>Agaricomycetes</taxon>
        <taxon>Polyporales</taxon>
        <taxon>Laetiporus</taxon>
    </lineage>
</organism>
<reference evidence="5 6" key="1">
    <citation type="journal article" date="2016" name="Mol. Biol. Evol.">
        <title>Comparative Genomics of Early-Diverging Mushroom-Forming Fungi Provides Insights into the Origins of Lignocellulose Decay Capabilities.</title>
        <authorList>
            <person name="Nagy L.G."/>
            <person name="Riley R."/>
            <person name="Tritt A."/>
            <person name="Adam C."/>
            <person name="Daum C."/>
            <person name="Floudas D."/>
            <person name="Sun H."/>
            <person name="Yadav J.S."/>
            <person name="Pangilinan J."/>
            <person name="Larsson K.H."/>
            <person name="Matsuura K."/>
            <person name="Barry K."/>
            <person name="Labutti K."/>
            <person name="Kuo R."/>
            <person name="Ohm R.A."/>
            <person name="Bhattacharya S.S."/>
            <person name="Shirouzu T."/>
            <person name="Yoshinaga Y."/>
            <person name="Martin F.M."/>
            <person name="Grigoriev I.V."/>
            <person name="Hibbett D.S."/>
        </authorList>
    </citation>
    <scope>NUCLEOTIDE SEQUENCE [LARGE SCALE GENOMIC DNA]</scope>
    <source>
        <strain evidence="5 6">93-53</strain>
    </source>
</reference>
<dbReference type="Gene3D" id="3.30.1330.120">
    <property type="entry name" value="2-methylcitrate dehydratase PrpD"/>
    <property type="match status" value="1"/>
</dbReference>
<sequence>MQYNPEPAQYDAIIQSITDYVFDYEVTTPKAWKRARIALLDSLGCAIESVPACASFIGPVTRGASAPSGFPLPGTPYVLDLLKACFDFGSLIRYLDHSDAFPGAEWGHPSDNIGAILPVADWLSREGSDVTMRDVLEAIIKTYEVQGCFQLKNAFNKVGIDHVILVKVASAAVTSKLMGLSRAETNAAISQAFADGQPLRIYRQSPNTSPRKGWAAGDACMRAVHLVLMTRSGQPGFPTVLTDPKWGFYHSSFGGNPFVLPVPFGTMVVENFFTKLVAAEGHGISGIEAALTLSKQLYGRLDTVRSIRIRTTEAAMTIIDKTGTLHNAADRDHCMRYMVAVALLKGDWPCAEDYADDSPWVRDPRVDALRGKMTMEEDGQMTRDYHDPKMGKGAAALLVTMVDGTVLDEVLVERPVGHPWREDTAARTKDKFVELTNWVFHDPSGFWEECMREEMANMKVKDWMESVVGQQKAKVQSEMELESEMVNSRVMYRL</sequence>
<evidence type="ECO:0000259" key="3">
    <source>
        <dbReference type="Pfam" id="PF03972"/>
    </source>
</evidence>
<dbReference type="GO" id="GO:0005739">
    <property type="term" value="C:mitochondrion"/>
    <property type="evidence" value="ECO:0007669"/>
    <property type="project" value="TreeGrafter"/>
</dbReference>
<dbReference type="Gene3D" id="1.10.4100.10">
    <property type="entry name" value="2-methylcitrate dehydratase PrpD"/>
    <property type="match status" value="1"/>
</dbReference>
<gene>
    <name evidence="5" type="ORF">LAESUDRAFT_722973</name>
</gene>
<dbReference type="AlphaFoldDB" id="A0A165FNM6"/>
<dbReference type="InParanoid" id="A0A165FNM6"/>
<keyword evidence="6" id="KW-1185">Reference proteome</keyword>
<evidence type="ECO:0000313" key="6">
    <source>
        <dbReference type="Proteomes" id="UP000076871"/>
    </source>
</evidence>
<evidence type="ECO:0000313" key="5">
    <source>
        <dbReference type="EMBL" id="KZT09242.1"/>
    </source>
</evidence>
<dbReference type="EMBL" id="KV427612">
    <property type="protein sequence ID" value="KZT09242.1"/>
    <property type="molecule type" value="Genomic_DNA"/>
</dbReference>
<proteinExistence type="inferred from homology"/>
<feature type="domain" description="MmgE/PrpD C-terminal" evidence="4">
    <location>
        <begin position="278"/>
        <end position="441"/>
    </location>
</feature>
<keyword evidence="2" id="KW-0456">Lyase</keyword>